<dbReference type="PANTHER" id="PTHR22600">
    <property type="entry name" value="BETA-HEXOSAMINIDASE"/>
    <property type="match status" value="1"/>
</dbReference>
<comment type="similarity">
    <text evidence="2">Belongs to the glycosyl hydrolase 20 family.</text>
</comment>
<sequence>MNKVLCTIFLGLLGLGLRAQTPLAIIPYPKQVAVQTGTFTFDQKTTIYALNDELQSQQQYLRQSLFQLYGFNFYQSKDKKASIVLKLSGKPGVKGAYQLTINPSQIVIEAPTVNGVFNGIQSLLQLLRGAGEFKNGLKIPSLSIKDEPLYQWRGFMLDESRHFFGKKKVKALLDWMALYKLNRFHWHLTDEPAWRLAIKKYPMLTLIGGIGTYTDPNEPAQYYSQADIEEIIAYAAARFIEVIPEIDMPGHATAANRAYPAFTGGGSKDHPEFTFNPGKEKTYAYLANILQETQLLFPSNLIHLGGDEVSFGNEKWNADSGITALKQQQGLANNLAVERYFMKRMADSVFAMNGKVAVWDEMVDAGLPVDNTVIFWWRHDKPVQLEQALDKGYATVLCPRLPLYFDFVQDKSHQHGRKWDGKFNDLLSVYHFDVAGLTSKSTASVLGLQANLWTETVQNEQRFDYLVFPRLAALAAAAWTAPASRNDEQFLDQVKIHIDWYKKAGLNFYNPFNPTQTPEPASKRRLPLNYKD</sequence>
<dbReference type="Gene3D" id="3.20.20.80">
    <property type="entry name" value="Glycosidases"/>
    <property type="match status" value="1"/>
</dbReference>
<feature type="chain" id="PRO_5046041250" description="beta-N-acetylhexosaminidase" evidence="7">
    <location>
        <begin position="20"/>
        <end position="532"/>
    </location>
</feature>
<organism evidence="10 11">
    <name type="scientific">Pedobacter albus</name>
    <dbReference type="NCBI Taxonomy" id="3113905"/>
    <lineage>
        <taxon>Bacteria</taxon>
        <taxon>Pseudomonadati</taxon>
        <taxon>Bacteroidota</taxon>
        <taxon>Sphingobacteriia</taxon>
        <taxon>Sphingobacteriales</taxon>
        <taxon>Sphingobacteriaceae</taxon>
        <taxon>Pedobacter</taxon>
    </lineage>
</organism>
<comment type="caution">
    <text evidence="10">The sequence shown here is derived from an EMBL/GenBank/DDBJ whole genome shotgun (WGS) entry which is preliminary data.</text>
</comment>
<dbReference type="InterPro" id="IPR029018">
    <property type="entry name" value="Hex-like_dom2"/>
</dbReference>
<keyword evidence="5" id="KW-0326">Glycosidase</keyword>
<dbReference type="CDD" id="cd06563">
    <property type="entry name" value="GH20_chitobiase-like"/>
    <property type="match status" value="1"/>
</dbReference>
<dbReference type="InterPro" id="IPR017853">
    <property type="entry name" value="GH"/>
</dbReference>
<keyword evidence="7" id="KW-0732">Signal</keyword>
<comment type="catalytic activity">
    <reaction evidence="1">
        <text>Hydrolysis of terminal non-reducing N-acetyl-D-hexosamine residues in N-acetyl-beta-D-hexosaminides.</text>
        <dbReference type="EC" id="3.2.1.52"/>
    </reaction>
</comment>
<evidence type="ECO:0000256" key="7">
    <source>
        <dbReference type="SAM" id="SignalP"/>
    </source>
</evidence>
<dbReference type="EC" id="3.2.1.52" evidence="3"/>
<dbReference type="InterPro" id="IPR015883">
    <property type="entry name" value="Glyco_hydro_20_cat"/>
</dbReference>
<dbReference type="RefSeq" id="WP_330109267.1">
    <property type="nucleotide sequence ID" value="NZ_JAZDQT010000003.1"/>
</dbReference>
<keyword evidence="11" id="KW-1185">Reference proteome</keyword>
<dbReference type="SUPFAM" id="SSF51445">
    <property type="entry name" value="(Trans)glycosidases"/>
    <property type="match status" value="1"/>
</dbReference>
<dbReference type="EMBL" id="JAZDQT010000003">
    <property type="protein sequence ID" value="MEE1946980.1"/>
    <property type="molecule type" value="Genomic_DNA"/>
</dbReference>
<evidence type="ECO:0000256" key="1">
    <source>
        <dbReference type="ARBA" id="ARBA00001231"/>
    </source>
</evidence>
<evidence type="ECO:0000256" key="2">
    <source>
        <dbReference type="ARBA" id="ARBA00006285"/>
    </source>
</evidence>
<evidence type="ECO:0000259" key="8">
    <source>
        <dbReference type="Pfam" id="PF00728"/>
    </source>
</evidence>
<dbReference type="InterPro" id="IPR025705">
    <property type="entry name" value="Beta_hexosaminidase_sua/sub"/>
</dbReference>
<reference evidence="10 11" key="1">
    <citation type="submission" date="2024-01" db="EMBL/GenBank/DDBJ databases">
        <title>Pedobacter sp. nov., isolated from fresh soil.</title>
        <authorList>
            <person name="Le N.T.T."/>
        </authorList>
    </citation>
    <scope>NUCLEOTIDE SEQUENCE [LARGE SCALE GENOMIC DNA]</scope>
    <source>
        <strain evidence="10 11">KR3-3</strain>
    </source>
</reference>
<evidence type="ECO:0000256" key="4">
    <source>
        <dbReference type="ARBA" id="ARBA00022801"/>
    </source>
</evidence>
<evidence type="ECO:0000259" key="9">
    <source>
        <dbReference type="Pfam" id="PF02838"/>
    </source>
</evidence>
<dbReference type="Pfam" id="PF00728">
    <property type="entry name" value="Glyco_hydro_20"/>
    <property type="match status" value="1"/>
</dbReference>
<feature type="region of interest" description="Disordered" evidence="6">
    <location>
        <begin position="512"/>
        <end position="532"/>
    </location>
</feature>
<accession>A0ABU7IBW9</accession>
<dbReference type="Gene3D" id="3.30.379.10">
    <property type="entry name" value="Chitobiase/beta-hexosaminidase domain 2-like"/>
    <property type="match status" value="1"/>
</dbReference>
<dbReference type="PRINTS" id="PR00738">
    <property type="entry name" value="GLHYDRLASE20"/>
</dbReference>
<feature type="signal peptide" evidence="7">
    <location>
        <begin position="1"/>
        <end position="19"/>
    </location>
</feature>
<feature type="domain" description="Glycoside hydrolase family 20 catalytic" evidence="8">
    <location>
        <begin position="150"/>
        <end position="481"/>
    </location>
</feature>
<feature type="domain" description="Beta-hexosaminidase bacterial type N-terminal" evidence="9">
    <location>
        <begin position="24"/>
        <end position="146"/>
    </location>
</feature>
<evidence type="ECO:0000256" key="3">
    <source>
        <dbReference type="ARBA" id="ARBA00012663"/>
    </source>
</evidence>
<evidence type="ECO:0000313" key="11">
    <source>
        <dbReference type="Proteomes" id="UP001336835"/>
    </source>
</evidence>
<name>A0ABU7IBW9_9SPHI</name>
<evidence type="ECO:0000256" key="5">
    <source>
        <dbReference type="ARBA" id="ARBA00023295"/>
    </source>
</evidence>
<gene>
    <name evidence="10" type="ORF">VRU48_17785</name>
</gene>
<protein>
    <recommendedName>
        <fullName evidence="3">beta-N-acetylhexosaminidase</fullName>
        <ecNumber evidence="3">3.2.1.52</ecNumber>
    </recommendedName>
</protein>
<evidence type="ECO:0000313" key="10">
    <source>
        <dbReference type="EMBL" id="MEE1946980.1"/>
    </source>
</evidence>
<proteinExistence type="inferred from homology"/>
<keyword evidence="4" id="KW-0378">Hydrolase</keyword>
<dbReference type="Proteomes" id="UP001336835">
    <property type="component" value="Unassembled WGS sequence"/>
</dbReference>
<dbReference type="Pfam" id="PF02838">
    <property type="entry name" value="Glyco_hydro_20b"/>
    <property type="match status" value="1"/>
</dbReference>
<dbReference type="InterPro" id="IPR015882">
    <property type="entry name" value="HEX_bac_N"/>
</dbReference>
<dbReference type="PANTHER" id="PTHR22600:SF57">
    <property type="entry name" value="BETA-N-ACETYLHEXOSAMINIDASE"/>
    <property type="match status" value="1"/>
</dbReference>
<dbReference type="SUPFAM" id="SSF55545">
    <property type="entry name" value="beta-N-acetylhexosaminidase-like domain"/>
    <property type="match status" value="1"/>
</dbReference>
<evidence type="ECO:0000256" key="6">
    <source>
        <dbReference type="SAM" id="MobiDB-lite"/>
    </source>
</evidence>